<reference evidence="1 2" key="1">
    <citation type="submission" date="2019-09" db="EMBL/GenBank/DDBJ databases">
        <authorList>
            <person name="Duangmal K."/>
            <person name="Teo W.F.A."/>
            <person name="Lipun K."/>
        </authorList>
    </citation>
    <scope>NUCLEOTIDE SEQUENCE [LARGE SCALE GENOMIC DNA]</scope>
    <source>
        <strain evidence="1 2">K1PN6</strain>
    </source>
</reference>
<gene>
    <name evidence="1" type="ORF">FPZ41_42255</name>
</gene>
<accession>A0A5N8X6L5</accession>
<dbReference type="EMBL" id="VMNX01000324">
    <property type="protein sequence ID" value="MPY54826.1"/>
    <property type="molecule type" value="Genomic_DNA"/>
</dbReference>
<dbReference type="AlphaFoldDB" id="A0A5N8X6L5"/>
<proteinExistence type="predicted"/>
<evidence type="ECO:0000313" key="2">
    <source>
        <dbReference type="Proteomes" id="UP000373149"/>
    </source>
</evidence>
<dbReference type="Proteomes" id="UP000373149">
    <property type="component" value="Unassembled WGS sequence"/>
</dbReference>
<protein>
    <submittedName>
        <fullName evidence="1">Uncharacterized protein</fullName>
    </submittedName>
</protein>
<comment type="caution">
    <text evidence="1">The sequence shown here is derived from an EMBL/GenBank/DDBJ whole genome shotgun (WGS) entry which is preliminary data.</text>
</comment>
<dbReference type="RefSeq" id="WP_152869676.1">
    <property type="nucleotide sequence ID" value="NZ_VMNX01000324.1"/>
</dbReference>
<organism evidence="1 2">
    <name type="scientific">Streptomyces acidicola</name>
    <dbReference type="NCBI Taxonomy" id="2596892"/>
    <lineage>
        <taxon>Bacteria</taxon>
        <taxon>Bacillati</taxon>
        <taxon>Actinomycetota</taxon>
        <taxon>Actinomycetes</taxon>
        <taxon>Kitasatosporales</taxon>
        <taxon>Streptomycetaceae</taxon>
        <taxon>Streptomyces</taxon>
    </lineage>
</organism>
<name>A0A5N8X6L5_9ACTN</name>
<keyword evidence="2" id="KW-1185">Reference proteome</keyword>
<evidence type="ECO:0000313" key="1">
    <source>
        <dbReference type="EMBL" id="MPY54826.1"/>
    </source>
</evidence>
<sequence length="83" mass="9031">MSGVVRLTDADAARLRDGYAWQEASGQPGAPSDLRVQVPPSARWQTSPDFTRAVTGDRYTATFHADLERKVLVFDAVNPGKKG</sequence>